<evidence type="ECO:0000313" key="2">
    <source>
        <dbReference type="Proteomes" id="UP000193067"/>
    </source>
</evidence>
<dbReference type="AlphaFoldDB" id="A0A1Y2IFS9"/>
<sequence length="126" mass="14556">MSVITSMMTVDRRSSRPCVLWHRELLIQIGWKSQTANVQETARRVTASIEDTAFWTCLKRVEAHLRPLAMATNILQAKHTYMDHVLITLVNLHCIYNTDNIKPDVKDQMLSHLELQWKKGAGEDQI</sequence>
<dbReference type="STRING" id="1353009.A0A1Y2IFS9"/>
<accession>A0A1Y2IFS9</accession>
<proteinExistence type="predicted"/>
<name>A0A1Y2IFS9_TRAC3</name>
<reference evidence="1 2" key="1">
    <citation type="journal article" date="2015" name="Biotechnol. Biofuels">
        <title>Enhanced degradation of softwood versus hardwood by the white-rot fungus Pycnoporus coccineus.</title>
        <authorList>
            <person name="Couturier M."/>
            <person name="Navarro D."/>
            <person name="Chevret D."/>
            <person name="Henrissat B."/>
            <person name="Piumi F."/>
            <person name="Ruiz-Duenas F.J."/>
            <person name="Martinez A.T."/>
            <person name="Grigoriev I.V."/>
            <person name="Riley R."/>
            <person name="Lipzen A."/>
            <person name="Berrin J.G."/>
            <person name="Master E.R."/>
            <person name="Rosso M.N."/>
        </authorList>
    </citation>
    <scope>NUCLEOTIDE SEQUENCE [LARGE SCALE GENOMIC DNA]</scope>
    <source>
        <strain evidence="1 2">BRFM310</strain>
    </source>
</reference>
<dbReference type="Proteomes" id="UP000193067">
    <property type="component" value="Unassembled WGS sequence"/>
</dbReference>
<dbReference type="EMBL" id="KZ084122">
    <property type="protein sequence ID" value="OSC99968.1"/>
    <property type="molecule type" value="Genomic_DNA"/>
</dbReference>
<dbReference type="OrthoDB" id="2423954at2759"/>
<gene>
    <name evidence="1" type="ORF">PYCCODRAFT_1426780</name>
</gene>
<keyword evidence="2" id="KW-1185">Reference proteome</keyword>
<organism evidence="1 2">
    <name type="scientific">Trametes coccinea (strain BRFM310)</name>
    <name type="common">Pycnoporus coccineus</name>
    <dbReference type="NCBI Taxonomy" id="1353009"/>
    <lineage>
        <taxon>Eukaryota</taxon>
        <taxon>Fungi</taxon>
        <taxon>Dikarya</taxon>
        <taxon>Basidiomycota</taxon>
        <taxon>Agaricomycotina</taxon>
        <taxon>Agaricomycetes</taxon>
        <taxon>Polyporales</taxon>
        <taxon>Polyporaceae</taxon>
        <taxon>Trametes</taxon>
    </lineage>
</organism>
<protein>
    <submittedName>
        <fullName evidence="1">Uncharacterized protein</fullName>
    </submittedName>
</protein>
<evidence type="ECO:0000313" key="1">
    <source>
        <dbReference type="EMBL" id="OSC99968.1"/>
    </source>
</evidence>